<dbReference type="AlphaFoldDB" id="A0A848HKA3"/>
<keyword evidence="3" id="KW-1185">Reference proteome</keyword>
<sequence length="63" mass="6788">MPDAKNNAKLTGDTHLPDVDDGDATPEARLRDDEDMEEEAGEEEARSTPGKKKQPAAGKGKPR</sequence>
<dbReference type="RefSeq" id="WP_169422503.1">
    <property type="nucleotide sequence ID" value="NZ_JABBFX010000004.1"/>
</dbReference>
<comment type="caution">
    <text evidence="2">The sequence shown here is derived from an EMBL/GenBank/DDBJ whole genome shotgun (WGS) entry which is preliminary data.</text>
</comment>
<organism evidence="2 3">
    <name type="scientific">Ramlibacter agri</name>
    <dbReference type="NCBI Taxonomy" id="2728837"/>
    <lineage>
        <taxon>Bacteria</taxon>
        <taxon>Pseudomonadati</taxon>
        <taxon>Pseudomonadota</taxon>
        <taxon>Betaproteobacteria</taxon>
        <taxon>Burkholderiales</taxon>
        <taxon>Comamonadaceae</taxon>
        <taxon>Ramlibacter</taxon>
    </lineage>
</organism>
<evidence type="ECO:0000256" key="1">
    <source>
        <dbReference type="SAM" id="MobiDB-lite"/>
    </source>
</evidence>
<evidence type="ECO:0000313" key="3">
    <source>
        <dbReference type="Proteomes" id="UP000541185"/>
    </source>
</evidence>
<feature type="compositionally biased region" description="Basic residues" evidence="1">
    <location>
        <begin position="49"/>
        <end position="63"/>
    </location>
</feature>
<feature type="compositionally biased region" description="Acidic residues" evidence="1">
    <location>
        <begin position="33"/>
        <end position="42"/>
    </location>
</feature>
<protein>
    <submittedName>
        <fullName evidence="2">Uncharacterized protein</fullName>
    </submittedName>
</protein>
<evidence type="ECO:0000313" key="2">
    <source>
        <dbReference type="EMBL" id="NML48168.1"/>
    </source>
</evidence>
<name>A0A848HKA3_9BURK</name>
<reference evidence="2 3" key="1">
    <citation type="submission" date="2020-04" db="EMBL/GenBank/DDBJ databases">
        <title>Ramlibacter sp. G-1-2-2 isolated from soil.</title>
        <authorList>
            <person name="Dahal R.H."/>
        </authorList>
    </citation>
    <scope>NUCLEOTIDE SEQUENCE [LARGE SCALE GENOMIC DNA]</scope>
    <source>
        <strain evidence="2 3">G-1-2-2</strain>
    </source>
</reference>
<feature type="region of interest" description="Disordered" evidence="1">
    <location>
        <begin position="1"/>
        <end position="63"/>
    </location>
</feature>
<accession>A0A848HKA3</accession>
<dbReference type="EMBL" id="JABBFX010000004">
    <property type="protein sequence ID" value="NML48168.1"/>
    <property type="molecule type" value="Genomic_DNA"/>
</dbReference>
<proteinExistence type="predicted"/>
<gene>
    <name evidence="2" type="ORF">HHL11_30750</name>
</gene>
<dbReference type="Proteomes" id="UP000541185">
    <property type="component" value="Unassembled WGS sequence"/>
</dbReference>